<dbReference type="RefSeq" id="WP_134372865.1">
    <property type="nucleotide sequence ID" value="NZ_SOGO01000017.1"/>
</dbReference>
<reference evidence="2 3" key="1">
    <citation type="submission" date="2019-03" db="EMBL/GenBank/DDBJ databases">
        <title>Genomics of glacier-inhabiting Cryobacterium strains.</title>
        <authorList>
            <person name="Liu Q."/>
            <person name="Xin Y.-H."/>
        </authorList>
    </citation>
    <scope>NUCLEOTIDE SEQUENCE [LARGE SCALE GENOMIC DNA]</scope>
    <source>
        <strain evidence="2 3">TMT2-16</strain>
    </source>
</reference>
<evidence type="ECO:0000256" key="1">
    <source>
        <dbReference type="SAM" id="SignalP"/>
    </source>
</evidence>
<name>A0ABY2JF85_9MICO</name>
<protein>
    <recommendedName>
        <fullName evidence="4">Creatinase N-terminal domain-containing protein</fullName>
    </recommendedName>
</protein>
<dbReference type="EMBL" id="SOGO01000017">
    <property type="protein sequence ID" value="TFD04447.1"/>
    <property type="molecule type" value="Genomic_DNA"/>
</dbReference>
<sequence>MTARAIGACQGTLAVNAATSTASASASGVGRRERRERLFDQLSAASVSAIIVPTATSLYASPLDEPVQFWIRASGERNPCCAASPEWPSSGRDRRAMVAAINAA</sequence>
<dbReference type="Proteomes" id="UP000297851">
    <property type="component" value="Unassembled WGS sequence"/>
</dbReference>
<evidence type="ECO:0000313" key="2">
    <source>
        <dbReference type="EMBL" id="TFD04447.1"/>
    </source>
</evidence>
<comment type="caution">
    <text evidence="2">The sequence shown here is derived from an EMBL/GenBank/DDBJ whole genome shotgun (WGS) entry which is preliminary data.</text>
</comment>
<organism evidence="2 3">
    <name type="scientific">Cryobacterium sandaracinum</name>
    <dbReference type="NCBI Taxonomy" id="1259247"/>
    <lineage>
        <taxon>Bacteria</taxon>
        <taxon>Bacillati</taxon>
        <taxon>Actinomycetota</taxon>
        <taxon>Actinomycetes</taxon>
        <taxon>Micrococcales</taxon>
        <taxon>Microbacteriaceae</taxon>
        <taxon>Cryobacterium</taxon>
    </lineage>
</organism>
<feature type="signal peptide" evidence="1">
    <location>
        <begin position="1"/>
        <end position="17"/>
    </location>
</feature>
<feature type="chain" id="PRO_5045424720" description="Creatinase N-terminal domain-containing protein" evidence="1">
    <location>
        <begin position="18"/>
        <end position="104"/>
    </location>
</feature>
<evidence type="ECO:0008006" key="4">
    <source>
        <dbReference type="Google" id="ProtNLM"/>
    </source>
</evidence>
<proteinExistence type="predicted"/>
<evidence type="ECO:0000313" key="3">
    <source>
        <dbReference type="Proteomes" id="UP000297851"/>
    </source>
</evidence>
<gene>
    <name evidence="2" type="ORF">E3T25_05460</name>
</gene>
<keyword evidence="3" id="KW-1185">Reference proteome</keyword>
<accession>A0ABY2JF85</accession>
<keyword evidence="1" id="KW-0732">Signal</keyword>